<dbReference type="AlphaFoldDB" id="A0A8H6NAG4"/>
<dbReference type="CDD" id="cd09917">
    <property type="entry name" value="F-box_SF"/>
    <property type="match status" value="1"/>
</dbReference>
<dbReference type="Proteomes" id="UP000654918">
    <property type="component" value="Unassembled WGS sequence"/>
</dbReference>
<accession>A0A8H6NAG4</accession>
<dbReference type="InterPro" id="IPR036047">
    <property type="entry name" value="F-box-like_dom_sf"/>
</dbReference>
<dbReference type="PROSITE" id="PS50181">
    <property type="entry name" value="FBOX"/>
    <property type="match status" value="1"/>
</dbReference>
<comment type="caution">
    <text evidence="2">The sequence shown here is derived from an EMBL/GenBank/DDBJ whole genome shotgun (WGS) entry which is preliminary data.</text>
</comment>
<dbReference type="InterPro" id="IPR001810">
    <property type="entry name" value="F-box_dom"/>
</dbReference>
<evidence type="ECO:0000313" key="3">
    <source>
        <dbReference type="Proteomes" id="UP000654918"/>
    </source>
</evidence>
<reference evidence="2" key="1">
    <citation type="journal article" date="2020" name="Phytopathology">
        <title>Genome Sequence Resources of Colletotrichum truncatum, C. plurivorum, C. musicola, and C. sojae: Four Species Pathogenic to Soybean (Glycine max).</title>
        <authorList>
            <person name="Rogerio F."/>
            <person name="Boufleur T.R."/>
            <person name="Ciampi-Guillardi M."/>
            <person name="Sukno S.A."/>
            <person name="Thon M.R."/>
            <person name="Massola Junior N.S."/>
            <person name="Baroncelli R."/>
        </authorList>
    </citation>
    <scope>NUCLEOTIDE SEQUENCE</scope>
    <source>
        <strain evidence="2">LFN00145</strain>
    </source>
</reference>
<evidence type="ECO:0000313" key="2">
    <source>
        <dbReference type="EMBL" id="KAF6825455.1"/>
    </source>
</evidence>
<organism evidence="2 3">
    <name type="scientific">Colletotrichum plurivorum</name>
    <dbReference type="NCBI Taxonomy" id="2175906"/>
    <lineage>
        <taxon>Eukaryota</taxon>
        <taxon>Fungi</taxon>
        <taxon>Dikarya</taxon>
        <taxon>Ascomycota</taxon>
        <taxon>Pezizomycotina</taxon>
        <taxon>Sordariomycetes</taxon>
        <taxon>Hypocreomycetidae</taxon>
        <taxon>Glomerellales</taxon>
        <taxon>Glomerellaceae</taxon>
        <taxon>Colletotrichum</taxon>
        <taxon>Colletotrichum orchidearum species complex</taxon>
    </lineage>
</organism>
<protein>
    <recommendedName>
        <fullName evidence="1">F-box domain-containing protein</fullName>
    </recommendedName>
</protein>
<feature type="domain" description="F-box" evidence="1">
    <location>
        <begin position="13"/>
        <end position="59"/>
    </location>
</feature>
<sequence>MSSPKPSSEAAEAFALNLLPAEVVANVFFWLPNSDIKALRLTSSRCHEIASAHFRLGRVFLSPNPLNIRVFREVASHEKLRLGVREIVWDDAPLMKKIELGWGELDDETMEHEYTLANNPEPPEGVPYWFAYAYVEETDELKIRRRYDGRDCQRPEHVARMKQLEAQLPLDEAWAYHQELVRQQDEAMAAEADGAALEDALENGYFPNLKRITITPAAHGILFTPLYQTPMIRSFPHGFVYPVPRGWPCPRLGSGLGTYGWDHGETFDFWRGFSIVTRILARRKDTNVPELVLDVNHLRTGLQSRIFSNDGPNQHYDNLVEILKRPGFSRLDLPVLVGGQMYEGWPSLRSPLLREALECAPDMEHFSFRTGMDEHPGRMYGDAPNTPEVDHEAHFVPLASLFPVATWSNLRHFGLARLMVKQNDLLALLGAMPETLRSVEFSFLYFLSGSGSFKGLLAGIRNELGWRERAVRPRISIAQESNHDIDGRYSWVDEEVNDYVYGNGANPFAIDPSGSVVRNYHGIGIERDAFDSGHEKRNEVRTVAFFDPRDYQKSSTNVSGS</sequence>
<dbReference type="EMBL" id="WIGO01000173">
    <property type="protein sequence ID" value="KAF6825455.1"/>
    <property type="molecule type" value="Genomic_DNA"/>
</dbReference>
<keyword evidence="3" id="KW-1185">Reference proteome</keyword>
<evidence type="ECO:0000259" key="1">
    <source>
        <dbReference type="PROSITE" id="PS50181"/>
    </source>
</evidence>
<gene>
    <name evidence="2" type="ORF">CPLU01_10249</name>
</gene>
<name>A0A8H6NAG4_9PEZI</name>
<dbReference type="SUPFAM" id="SSF81383">
    <property type="entry name" value="F-box domain"/>
    <property type="match status" value="1"/>
</dbReference>
<proteinExistence type="predicted"/>